<dbReference type="Proteomes" id="UP000009168">
    <property type="component" value="Unassembled WGS sequence"/>
</dbReference>
<organism evidence="2 3">
    <name type="scientific">Tetrahymena thermophila (strain SB210)</name>
    <dbReference type="NCBI Taxonomy" id="312017"/>
    <lineage>
        <taxon>Eukaryota</taxon>
        <taxon>Sar</taxon>
        <taxon>Alveolata</taxon>
        <taxon>Ciliophora</taxon>
        <taxon>Intramacronucleata</taxon>
        <taxon>Oligohymenophorea</taxon>
        <taxon>Hymenostomatida</taxon>
        <taxon>Tetrahymenina</taxon>
        <taxon>Tetrahymenidae</taxon>
        <taxon>Tetrahymena</taxon>
    </lineage>
</organism>
<dbReference type="PANTHER" id="PTHR38566">
    <property type="entry name" value="RNA_LIG_T4_1 DOMAIN-CONTAINING PROTEIN"/>
    <property type="match status" value="1"/>
</dbReference>
<keyword evidence="3" id="KW-1185">Reference proteome</keyword>
<proteinExistence type="predicted"/>
<sequence length="993" mass="116291">MDKEQEKDIVVDKQYLNPDQLISYCSKEKYTIKIVSSDVPFNNLLVLKDISIKTKGDDEDKIFAESHFLHKNVRRGNTVLEVLNKDKQVEERYIARKGLKKFFDVYLEYLDLDEVEKVSTWVNKNKHFGKLKALTIDPVQEVFSRKEAFDVHIYKLGKANGENAQISYIKKFDAWVVSSKNVSMLIQSNKNVQIPDEQRYGFTRLISQVWIEFVRRLEEQNPQLLIELKEYLDGRTFVGEYCGNQDYQHLVKYDKIDLHFYAVVENNSRETCIPTDIAYQIFEKFGLTKVQVSKLTAHSWKEFNDIVFKLYKEVGSSPIEQDGEGAVLYFISENRQTQEQQVISLCKLKTLDYRIFRKLREKLKNCLVDKKGSGSKWFKKFEKEVLELCEFCEPAHELDYYNTIAKTAFDFIESSLSAKHRNMVASRYITFLDMIKKSIDEKVEINLKFLKEYFESVPMQEGEKNIGSVLNNTRIIIVSPPFYLTEKFQKDICEALHITKIGNSWREGHSNVDLIAVDNIHIPPRITAQRLNKFNIFVFIGFNEKRMVYLKNQIEVLKIKAESQEELSYTKANSLKNIFSTNAQKLKEIKQNSKTFLPNNSLFLDDIYQYSDDNLSIVNEEESNQKLLQIITQAYQKKVDEMMNAKLKKFEVSDDLQKNDSQEEENQEDEEEKKEESDDQQNKEKDSQKKQKQAKKTTDTKQNSTKKNVLIIVPITIPATGKTTFFNEIIQYFEKENKDIKIHYQSSDIIRKQIMDEIQQGNPNQNYTQDELFQKSSKKATSRFQSAAVDLIDQIQYEEAQNHIVIFDKNHPPSAIQSTIPFIQETMPKNVNYKIIALTPKVLQTHSTGNSDYPFSVTYLLNCIDRSVNRDTHETLVGDTSKLAGVVFMFFNLYRNIKFSAGQLQKMGFQKQIQITFHQEKNDSDSKINNKLLKKVDQVLMQIRPQDDFEQSPIIQEFLEVYYSTQLQFEKVEFDEQKTEFINQIEEIFKSFK</sequence>
<evidence type="ECO:0000256" key="1">
    <source>
        <dbReference type="SAM" id="MobiDB-lite"/>
    </source>
</evidence>
<feature type="compositionally biased region" description="Basic and acidic residues" evidence="1">
    <location>
        <begin position="650"/>
        <end position="661"/>
    </location>
</feature>
<dbReference type="InterPro" id="IPR027417">
    <property type="entry name" value="P-loop_NTPase"/>
</dbReference>
<protein>
    <submittedName>
        <fullName evidence="2">Uncharacterized protein</fullName>
    </submittedName>
</protein>
<dbReference type="KEGG" id="tet:TTHERM_00052480"/>
<gene>
    <name evidence="2" type="ORF">TTHERM_00052480</name>
</gene>
<dbReference type="eggNOG" id="ENOG502SBSP">
    <property type="taxonomic scope" value="Eukaryota"/>
</dbReference>
<dbReference type="OMA" id="FITSWHA"/>
<dbReference type="Gene3D" id="3.40.50.300">
    <property type="entry name" value="P-loop containing nucleotide triphosphate hydrolases"/>
    <property type="match status" value="1"/>
</dbReference>
<dbReference type="HOGENOM" id="CLU_301217_0_0_1"/>
<feature type="compositionally biased region" description="Acidic residues" evidence="1">
    <location>
        <begin position="662"/>
        <end position="673"/>
    </location>
</feature>
<dbReference type="OrthoDB" id="313422at2759"/>
<dbReference type="PANTHER" id="PTHR38566:SF1">
    <property type="entry name" value="CHROMOSOME UNDETERMINED SCAFFOLD_18, WHOLE GENOME SHOTGUN SEQUENCE"/>
    <property type="match status" value="1"/>
</dbReference>
<evidence type="ECO:0000313" key="2">
    <source>
        <dbReference type="EMBL" id="EAR94538.1"/>
    </source>
</evidence>
<dbReference type="GeneID" id="7843955"/>
<feature type="compositionally biased region" description="Basic and acidic residues" evidence="1">
    <location>
        <begin position="674"/>
        <end position="689"/>
    </location>
</feature>
<dbReference type="SUPFAM" id="SSF56091">
    <property type="entry name" value="DNA ligase/mRNA capping enzyme, catalytic domain"/>
    <property type="match status" value="1"/>
</dbReference>
<dbReference type="InParanoid" id="Q23CU2"/>
<evidence type="ECO:0000313" key="3">
    <source>
        <dbReference type="Proteomes" id="UP000009168"/>
    </source>
</evidence>
<accession>Q23CU2</accession>
<dbReference type="AlphaFoldDB" id="Q23CU2"/>
<feature type="region of interest" description="Disordered" evidence="1">
    <location>
        <begin position="650"/>
        <end position="703"/>
    </location>
</feature>
<dbReference type="EMBL" id="GG662712">
    <property type="protein sequence ID" value="EAR94538.1"/>
    <property type="molecule type" value="Genomic_DNA"/>
</dbReference>
<reference evidence="3" key="1">
    <citation type="journal article" date="2006" name="PLoS Biol.">
        <title>Macronuclear genome sequence of the ciliate Tetrahymena thermophila, a model eukaryote.</title>
        <authorList>
            <person name="Eisen J.A."/>
            <person name="Coyne R.S."/>
            <person name="Wu M."/>
            <person name="Wu D."/>
            <person name="Thiagarajan M."/>
            <person name="Wortman J.R."/>
            <person name="Badger J.H."/>
            <person name="Ren Q."/>
            <person name="Amedeo P."/>
            <person name="Jones K.M."/>
            <person name="Tallon L.J."/>
            <person name="Delcher A.L."/>
            <person name="Salzberg S.L."/>
            <person name="Silva J.C."/>
            <person name="Haas B.J."/>
            <person name="Majoros W.H."/>
            <person name="Farzad M."/>
            <person name="Carlton J.M."/>
            <person name="Smith R.K. Jr."/>
            <person name="Garg J."/>
            <person name="Pearlman R.E."/>
            <person name="Karrer K.M."/>
            <person name="Sun L."/>
            <person name="Manning G."/>
            <person name="Elde N.C."/>
            <person name="Turkewitz A.P."/>
            <person name="Asai D.J."/>
            <person name="Wilkes D.E."/>
            <person name="Wang Y."/>
            <person name="Cai H."/>
            <person name="Collins K."/>
            <person name="Stewart B.A."/>
            <person name="Lee S.R."/>
            <person name="Wilamowska K."/>
            <person name="Weinberg Z."/>
            <person name="Ruzzo W.L."/>
            <person name="Wloga D."/>
            <person name="Gaertig J."/>
            <person name="Frankel J."/>
            <person name="Tsao C.-C."/>
            <person name="Gorovsky M.A."/>
            <person name="Keeling P.J."/>
            <person name="Waller R.F."/>
            <person name="Patron N.J."/>
            <person name="Cherry J.M."/>
            <person name="Stover N.A."/>
            <person name="Krieger C.J."/>
            <person name="del Toro C."/>
            <person name="Ryder H.F."/>
            <person name="Williamson S.C."/>
            <person name="Barbeau R.A."/>
            <person name="Hamilton E.P."/>
            <person name="Orias E."/>
        </authorList>
    </citation>
    <scope>NUCLEOTIDE SEQUENCE [LARGE SCALE GENOMIC DNA]</scope>
    <source>
        <strain evidence="3">SB210</strain>
    </source>
</reference>
<name>Q23CU2_TETTS</name>
<dbReference type="RefSeq" id="XP_001014944.1">
    <property type="nucleotide sequence ID" value="XM_001014944.1"/>
</dbReference>